<proteinExistence type="predicted"/>
<accession>A0AAD1U5D1</accession>
<evidence type="ECO:0000313" key="2">
    <source>
        <dbReference type="Proteomes" id="UP001295684"/>
    </source>
</evidence>
<name>A0AAD1U5D1_EUPCR</name>
<comment type="caution">
    <text evidence="1">The sequence shown here is derived from an EMBL/GenBank/DDBJ whole genome shotgun (WGS) entry which is preliminary data.</text>
</comment>
<evidence type="ECO:0000313" key="1">
    <source>
        <dbReference type="EMBL" id="CAI2362208.1"/>
    </source>
</evidence>
<keyword evidence="2" id="KW-1185">Reference proteome</keyword>
<gene>
    <name evidence="1" type="ORF">ECRASSUSDP1_LOCUS3530</name>
</gene>
<protein>
    <submittedName>
        <fullName evidence="1">Uncharacterized protein</fullName>
    </submittedName>
</protein>
<organism evidence="1 2">
    <name type="scientific">Euplotes crassus</name>
    <dbReference type="NCBI Taxonomy" id="5936"/>
    <lineage>
        <taxon>Eukaryota</taxon>
        <taxon>Sar</taxon>
        <taxon>Alveolata</taxon>
        <taxon>Ciliophora</taxon>
        <taxon>Intramacronucleata</taxon>
        <taxon>Spirotrichea</taxon>
        <taxon>Hypotrichia</taxon>
        <taxon>Euplotida</taxon>
        <taxon>Euplotidae</taxon>
        <taxon>Moneuplotes</taxon>
    </lineage>
</organism>
<sequence length="64" mass="7600">MITSKKHPFSIFSHHLCCEFNEQLNFCRKWSMLFTFPTIDLNLCIITHDHISNSCSFIDMSIFK</sequence>
<dbReference type="Proteomes" id="UP001295684">
    <property type="component" value="Unassembled WGS sequence"/>
</dbReference>
<dbReference type="EMBL" id="CAMPGE010003375">
    <property type="protein sequence ID" value="CAI2362208.1"/>
    <property type="molecule type" value="Genomic_DNA"/>
</dbReference>
<dbReference type="AlphaFoldDB" id="A0AAD1U5D1"/>
<reference evidence="1" key="1">
    <citation type="submission" date="2023-07" db="EMBL/GenBank/DDBJ databases">
        <authorList>
            <consortium name="AG Swart"/>
            <person name="Singh M."/>
            <person name="Singh A."/>
            <person name="Seah K."/>
            <person name="Emmerich C."/>
        </authorList>
    </citation>
    <scope>NUCLEOTIDE SEQUENCE</scope>
    <source>
        <strain evidence="1">DP1</strain>
    </source>
</reference>